<dbReference type="InterPro" id="IPR049326">
    <property type="entry name" value="Rhodopsin_dom_fungi"/>
</dbReference>
<accession>A0A1Y2DDS5</accession>
<sequence length="226" mass="25334">LFIFYSLFITLASFHGLGNHAADLTLKQFATSTKWELMGQTSNILAIATRKSSVAVFLIRIVNVKWHRWMLHGCIITTSVVCVSCIIFMFTQCTPVEGIWDLRVKDTVCYFKFTTNAIFSGSYTAAMDFWLAVVPWFVLWNLRIKQKERLTISIGLSLGFLAGICGIIRAVELNAISAKSDYPFATVPILFWGSTELLVCLLCSTLPGLRPFYKKITGGNSSMDPY</sequence>
<feature type="transmembrane region" description="Helical" evidence="6">
    <location>
        <begin position="189"/>
        <end position="209"/>
    </location>
</feature>
<feature type="domain" description="Rhodopsin" evidence="8">
    <location>
        <begin position="9"/>
        <end position="214"/>
    </location>
</feature>
<feature type="non-terminal residue" evidence="9">
    <location>
        <position position="226"/>
    </location>
</feature>
<keyword evidence="2 6" id="KW-0812">Transmembrane</keyword>
<keyword evidence="3 6" id="KW-1133">Transmembrane helix</keyword>
<dbReference type="InterPro" id="IPR052337">
    <property type="entry name" value="SAT4-like"/>
</dbReference>
<evidence type="ECO:0000256" key="5">
    <source>
        <dbReference type="ARBA" id="ARBA00038359"/>
    </source>
</evidence>
<dbReference type="GO" id="GO:0016020">
    <property type="term" value="C:membrane"/>
    <property type="evidence" value="ECO:0007669"/>
    <property type="project" value="UniProtKB-SubCell"/>
</dbReference>
<dbReference type="STRING" id="1141098.A0A1Y2DDS5"/>
<dbReference type="Pfam" id="PF20684">
    <property type="entry name" value="Fung_rhodopsin"/>
    <property type="match status" value="1"/>
</dbReference>
<evidence type="ECO:0000256" key="2">
    <source>
        <dbReference type="ARBA" id="ARBA00022692"/>
    </source>
</evidence>
<feature type="transmembrane region" description="Helical" evidence="6">
    <location>
        <begin position="69"/>
        <end position="90"/>
    </location>
</feature>
<organism evidence="9 10">
    <name type="scientific">Pseudomassariella vexata</name>
    <dbReference type="NCBI Taxonomy" id="1141098"/>
    <lineage>
        <taxon>Eukaryota</taxon>
        <taxon>Fungi</taxon>
        <taxon>Dikarya</taxon>
        <taxon>Ascomycota</taxon>
        <taxon>Pezizomycotina</taxon>
        <taxon>Sordariomycetes</taxon>
        <taxon>Xylariomycetidae</taxon>
        <taxon>Amphisphaeriales</taxon>
        <taxon>Pseudomassariaceae</taxon>
        <taxon>Pseudomassariella</taxon>
    </lineage>
</organism>
<dbReference type="AlphaFoldDB" id="A0A1Y2DDS5"/>
<evidence type="ECO:0000256" key="7">
    <source>
        <dbReference type="SAM" id="SignalP"/>
    </source>
</evidence>
<dbReference type="PANTHER" id="PTHR33048">
    <property type="entry name" value="PTH11-LIKE INTEGRAL MEMBRANE PROTEIN (AFU_ORTHOLOGUE AFUA_5G11245)"/>
    <property type="match status" value="1"/>
</dbReference>
<feature type="transmembrane region" description="Helical" evidence="6">
    <location>
        <begin position="110"/>
        <end position="138"/>
    </location>
</feature>
<dbReference type="GeneID" id="63770746"/>
<evidence type="ECO:0000256" key="4">
    <source>
        <dbReference type="ARBA" id="ARBA00023136"/>
    </source>
</evidence>
<protein>
    <recommendedName>
        <fullName evidence="8">Rhodopsin domain-containing protein</fullName>
    </recommendedName>
</protein>
<gene>
    <name evidence="9" type="ORF">BCR38DRAFT_299344</name>
</gene>
<feature type="non-terminal residue" evidence="9">
    <location>
        <position position="1"/>
    </location>
</feature>
<reference evidence="9 10" key="1">
    <citation type="submission" date="2016-07" db="EMBL/GenBank/DDBJ databases">
        <title>Pervasive Adenine N6-methylation of Active Genes in Fungi.</title>
        <authorList>
            <consortium name="DOE Joint Genome Institute"/>
            <person name="Mondo S.J."/>
            <person name="Dannebaum R.O."/>
            <person name="Kuo R.C."/>
            <person name="Labutti K."/>
            <person name="Haridas S."/>
            <person name="Kuo A."/>
            <person name="Salamov A."/>
            <person name="Ahrendt S.R."/>
            <person name="Lipzen A."/>
            <person name="Sullivan W."/>
            <person name="Andreopoulos W.B."/>
            <person name="Clum A."/>
            <person name="Lindquist E."/>
            <person name="Daum C."/>
            <person name="Ramamoorthy G.K."/>
            <person name="Gryganskyi A."/>
            <person name="Culley D."/>
            <person name="Magnuson J.K."/>
            <person name="James T.Y."/>
            <person name="O'Malley M.A."/>
            <person name="Stajich J.E."/>
            <person name="Spatafora J.W."/>
            <person name="Visel A."/>
            <person name="Grigoriev I.V."/>
        </authorList>
    </citation>
    <scope>NUCLEOTIDE SEQUENCE [LARGE SCALE GENOMIC DNA]</scope>
    <source>
        <strain evidence="9 10">CBS 129021</strain>
    </source>
</reference>
<feature type="chain" id="PRO_5013322365" description="Rhodopsin domain-containing protein" evidence="7">
    <location>
        <begin position="22"/>
        <end position="226"/>
    </location>
</feature>
<comment type="subcellular location">
    <subcellularLocation>
        <location evidence="1">Membrane</location>
        <topology evidence="1">Multi-pass membrane protein</topology>
    </subcellularLocation>
</comment>
<name>A0A1Y2DDS5_9PEZI</name>
<evidence type="ECO:0000313" key="9">
    <source>
        <dbReference type="EMBL" id="ORY57420.1"/>
    </source>
</evidence>
<evidence type="ECO:0000313" key="10">
    <source>
        <dbReference type="Proteomes" id="UP000193689"/>
    </source>
</evidence>
<keyword evidence="10" id="KW-1185">Reference proteome</keyword>
<dbReference type="Proteomes" id="UP000193689">
    <property type="component" value="Unassembled WGS sequence"/>
</dbReference>
<keyword evidence="7" id="KW-0732">Signal</keyword>
<evidence type="ECO:0000256" key="6">
    <source>
        <dbReference type="SAM" id="Phobius"/>
    </source>
</evidence>
<dbReference type="OrthoDB" id="3923077at2759"/>
<evidence type="ECO:0000259" key="8">
    <source>
        <dbReference type="Pfam" id="PF20684"/>
    </source>
</evidence>
<feature type="transmembrane region" description="Helical" evidence="6">
    <location>
        <begin position="150"/>
        <end position="169"/>
    </location>
</feature>
<evidence type="ECO:0000256" key="1">
    <source>
        <dbReference type="ARBA" id="ARBA00004141"/>
    </source>
</evidence>
<dbReference type="EMBL" id="MCFJ01000019">
    <property type="protein sequence ID" value="ORY57420.1"/>
    <property type="molecule type" value="Genomic_DNA"/>
</dbReference>
<comment type="caution">
    <text evidence="9">The sequence shown here is derived from an EMBL/GenBank/DDBJ whole genome shotgun (WGS) entry which is preliminary data.</text>
</comment>
<dbReference type="InParanoid" id="A0A1Y2DDS5"/>
<dbReference type="PANTHER" id="PTHR33048:SF93">
    <property type="entry name" value="INTEGRAL MEMBRANE PROTEIN"/>
    <property type="match status" value="1"/>
</dbReference>
<feature type="signal peptide" evidence="7">
    <location>
        <begin position="1"/>
        <end position="21"/>
    </location>
</feature>
<evidence type="ECO:0000256" key="3">
    <source>
        <dbReference type="ARBA" id="ARBA00022989"/>
    </source>
</evidence>
<proteinExistence type="inferred from homology"/>
<comment type="similarity">
    <text evidence="5">Belongs to the SAT4 family.</text>
</comment>
<keyword evidence="4 6" id="KW-0472">Membrane</keyword>
<dbReference type="RefSeq" id="XP_040710670.1">
    <property type="nucleotide sequence ID" value="XM_040854534.1"/>
</dbReference>